<dbReference type="InterPro" id="IPR012675">
    <property type="entry name" value="Beta-grasp_dom_sf"/>
</dbReference>
<proteinExistence type="predicted"/>
<organism evidence="1 2">
    <name type="scientific">Methylophilus rhizosphaerae</name>
    <dbReference type="NCBI Taxonomy" id="492660"/>
    <lineage>
        <taxon>Bacteria</taxon>
        <taxon>Pseudomonadati</taxon>
        <taxon>Pseudomonadota</taxon>
        <taxon>Betaproteobacteria</taxon>
        <taxon>Nitrosomonadales</taxon>
        <taxon>Methylophilaceae</taxon>
        <taxon>Methylophilus</taxon>
    </lineage>
</organism>
<dbReference type="InterPro" id="IPR010035">
    <property type="entry name" value="Thi_S"/>
</dbReference>
<reference evidence="2" key="1">
    <citation type="submission" date="2016-10" db="EMBL/GenBank/DDBJ databases">
        <authorList>
            <person name="Varghese N."/>
            <person name="Submissions S."/>
        </authorList>
    </citation>
    <scope>NUCLEOTIDE SEQUENCE [LARGE SCALE GENOMIC DNA]</scope>
    <source>
        <strain evidence="2">CBMB127</strain>
    </source>
</reference>
<gene>
    <name evidence="1" type="ORF">SAMN05192566_1420</name>
</gene>
<dbReference type="Pfam" id="PF02597">
    <property type="entry name" value="ThiS"/>
    <property type="match status" value="1"/>
</dbReference>
<dbReference type="CDD" id="cd00565">
    <property type="entry name" value="Ubl_ThiS"/>
    <property type="match status" value="1"/>
</dbReference>
<name>A0A1G9CEV2_9PROT</name>
<evidence type="ECO:0000313" key="1">
    <source>
        <dbReference type="EMBL" id="SDK50172.1"/>
    </source>
</evidence>
<sequence length="71" mass="7654">MKSRMQIFVNGSAMQLPADAMTVLALVEHMQLTGKRIAIERNGDIVPRSQFSDVQLQPDDTLEIVGAVGGG</sequence>
<dbReference type="AlphaFoldDB" id="A0A1G9CEV2"/>
<dbReference type="SUPFAM" id="SSF54285">
    <property type="entry name" value="MoaD/ThiS"/>
    <property type="match status" value="1"/>
</dbReference>
<dbReference type="InterPro" id="IPR003749">
    <property type="entry name" value="ThiS/MoaD-like"/>
</dbReference>
<dbReference type="InterPro" id="IPR016155">
    <property type="entry name" value="Mopterin_synth/thiamin_S_b"/>
</dbReference>
<dbReference type="Gene3D" id="3.10.20.30">
    <property type="match status" value="1"/>
</dbReference>
<dbReference type="STRING" id="492660.SAMN05192566_1420"/>
<dbReference type="PANTHER" id="PTHR34472:SF1">
    <property type="entry name" value="SULFUR CARRIER PROTEIN THIS"/>
    <property type="match status" value="1"/>
</dbReference>
<dbReference type="EMBL" id="FNFX01000003">
    <property type="protein sequence ID" value="SDK50172.1"/>
    <property type="molecule type" value="Genomic_DNA"/>
</dbReference>
<accession>A0A1G9CEV2</accession>
<keyword evidence="2" id="KW-1185">Reference proteome</keyword>
<evidence type="ECO:0000313" key="2">
    <source>
        <dbReference type="Proteomes" id="UP000198629"/>
    </source>
</evidence>
<dbReference type="NCBIfam" id="TIGR01683">
    <property type="entry name" value="thiS"/>
    <property type="match status" value="1"/>
</dbReference>
<dbReference type="PANTHER" id="PTHR34472">
    <property type="entry name" value="SULFUR CARRIER PROTEIN THIS"/>
    <property type="match status" value="1"/>
</dbReference>
<protein>
    <submittedName>
        <fullName evidence="1">Sulfur carrier protein</fullName>
    </submittedName>
</protein>
<dbReference type="Proteomes" id="UP000198629">
    <property type="component" value="Unassembled WGS sequence"/>
</dbReference>